<keyword evidence="1" id="KW-0413">Isomerase</keyword>
<dbReference type="Gene3D" id="3.30.1540.10">
    <property type="entry name" value="formyl-coa transferase, domain 3"/>
    <property type="match status" value="1"/>
</dbReference>
<dbReference type="SUPFAM" id="SSF89796">
    <property type="entry name" value="CoA-transferase family III (CaiB/BaiF)"/>
    <property type="match status" value="1"/>
</dbReference>
<dbReference type="InterPro" id="IPR023606">
    <property type="entry name" value="CoA-Trfase_III_dom_1_sf"/>
</dbReference>
<organism evidence="1 2">
    <name type="scientific">Rhodoplanes serenus</name>
    <dbReference type="NCBI Taxonomy" id="200615"/>
    <lineage>
        <taxon>Bacteria</taxon>
        <taxon>Pseudomonadati</taxon>
        <taxon>Pseudomonadota</taxon>
        <taxon>Alphaproteobacteria</taxon>
        <taxon>Hyphomicrobiales</taxon>
        <taxon>Nitrobacteraceae</taxon>
        <taxon>Rhodoplanes</taxon>
    </lineage>
</organism>
<dbReference type="InterPro" id="IPR050509">
    <property type="entry name" value="CoA-transferase_III"/>
</dbReference>
<dbReference type="PANTHER" id="PTHR48228:SF5">
    <property type="entry name" value="ALPHA-METHYLACYL-COA RACEMASE"/>
    <property type="match status" value="1"/>
</dbReference>
<gene>
    <name evidence="1" type="ORF">GJ689_09945</name>
</gene>
<comment type="caution">
    <text evidence="1">The sequence shown here is derived from an EMBL/GenBank/DDBJ whole genome shotgun (WGS) entry which is preliminary data.</text>
</comment>
<dbReference type="GO" id="GO:0016853">
    <property type="term" value="F:isomerase activity"/>
    <property type="evidence" value="ECO:0007669"/>
    <property type="project" value="UniProtKB-KW"/>
</dbReference>
<evidence type="ECO:0000313" key="2">
    <source>
        <dbReference type="Proteomes" id="UP000438991"/>
    </source>
</evidence>
<dbReference type="InterPro" id="IPR003673">
    <property type="entry name" value="CoA-Trfase_fam_III"/>
</dbReference>
<proteinExistence type="predicted"/>
<sequence>MVKVLQGMRVVEGSAFVAVPFAGMTLAQLGADVIRFDRIRGGLDYNRWPVTKDNRSLFWAGLNKGKRSLAVDMSTPRGQEIVTRLICAPGPDRGMFLTNLRVRGWMDYDSLKKHREDLIMVSLLGDRHGGPAVDYTVNPAIGFPSATGPEGSQDPVCHVLPAWDLITGQKVALALMAAERHRRNTGQGQLVELALKDVALATLGHLGIIGEVQVNGFDRPRYGNALYGAYGQDFETADGRRVMIVALTNRQWDGLRATTGLHEELDDLGVRLGLRLSREGDRFKARKEITALLAPWFRERAVEDFAAALDEHGVTWSVFRSFRQVTEEDPDCSTENPMFSRLEQPGIGEYLVPGSPFTFGAFEREPPRRASVLGEHTDEILHEIGYVDHEVAWLHDHHIVAGPRR</sequence>
<reference evidence="1 2" key="1">
    <citation type="submission" date="2019-11" db="EMBL/GenBank/DDBJ databases">
        <title>Whole-genome sequence of Rhodoplanes serenus DSM 18633, type strain.</title>
        <authorList>
            <person name="Kyndt J.A."/>
            <person name="Meyer T.E."/>
        </authorList>
    </citation>
    <scope>NUCLEOTIDE SEQUENCE [LARGE SCALE GENOMIC DNA]</scope>
    <source>
        <strain evidence="1 2">DSM 18633</strain>
    </source>
</reference>
<name>A0A327JWM8_9BRAD</name>
<dbReference type="AlphaFoldDB" id="A0A327JWM8"/>
<evidence type="ECO:0000313" key="1">
    <source>
        <dbReference type="EMBL" id="MTW16531.1"/>
    </source>
</evidence>
<dbReference type="PANTHER" id="PTHR48228">
    <property type="entry name" value="SUCCINYL-COA--D-CITRAMALATE COA-TRANSFERASE"/>
    <property type="match status" value="1"/>
</dbReference>
<dbReference type="Pfam" id="PF02515">
    <property type="entry name" value="CoA_transf_3"/>
    <property type="match status" value="1"/>
</dbReference>
<dbReference type="Proteomes" id="UP000438991">
    <property type="component" value="Unassembled WGS sequence"/>
</dbReference>
<dbReference type="InterPro" id="IPR044855">
    <property type="entry name" value="CoA-Trfase_III_dom3_sf"/>
</dbReference>
<accession>A0A327JWM8</accession>
<dbReference type="RefSeq" id="WP_111387952.1">
    <property type="nucleotide sequence ID" value="NZ_NPEW01000270.1"/>
</dbReference>
<dbReference type="Gene3D" id="3.40.50.10540">
    <property type="entry name" value="Crotonobetainyl-coa:carnitine coa-transferase, domain 1"/>
    <property type="match status" value="1"/>
</dbReference>
<protein>
    <submittedName>
        <fullName evidence="1">2-methylfumaryl-CoA isomerase</fullName>
    </submittedName>
</protein>
<dbReference type="EMBL" id="WNKV01000006">
    <property type="protein sequence ID" value="MTW16531.1"/>
    <property type="molecule type" value="Genomic_DNA"/>
</dbReference>